<organism evidence="7 8">
    <name type="scientific">Sphingomonas changbaiensis NBRC 104936</name>
    <dbReference type="NCBI Taxonomy" id="1219043"/>
    <lineage>
        <taxon>Bacteria</taxon>
        <taxon>Pseudomonadati</taxon>
        <taxon>Pseudomonadota</taxon>
        <taxon>Alphaproteobacteria</taxon>
        <taxon>Sphingomonadales</taxon>
        <taxon>Sphingomonadaceae</taxon>
        <taxon>Sphingomonas</taxon>
    </lineage>
</organism>
<comment type="caution">
    <text evidence="7">The sequence shown here is derived from an EMBL/GenBank/DDBJ whole genome shotgun (WGS) entry which is preliminary data.</text>
</comment>
<keyword evidence="3 5" id="KW-1133">Transmembrane helix</keyword>
<feature type="transmembrane region" description="Helical" evidence="5">
    <location>
        <begin position="112"/>
        <end position="128"/>
    </location>
</feature>
<dbReference type="InterPro" id="IPR051533">
    <property type="entry name" value="WaaL-like"/>
</dbReference>
<feature type="transmembrane region" description="Helical" evidence="5">
    <location>
        <begin position="170"/>
        <end position="190"/>
    </location>
</feature>
<dbReference type="PANTHER" id="PTHR37422:SF13">
    <property type="entry name" value="LIPOPOLYSACCHARIDE BIOSYNTHESIS PROTEIN PA4999-RELATED"/>
    <property type="match status" value="1"/>
</dbReference>
<dbReference type="Proteomes" id="UP000033202">
    <property type="component" value="Unassembled WGS sequence"/>
</dbReference>
<dbReference type="InterPro" id="IPR007016">
    <property type="entry name" value="O-antigen_ligase-rel_domated"/>
</dbReference>
<proteinExistence type="predicted"/>
<feature type="transmembrane region" description="Helical" evidence="5">
    <location>
        <begin position="256"/>
        <end position="278"/>
    </location>
</feature>
<reference evidence="7 8" key="1">
    <citation type="submission" date="2015-04" db="EMBL/GenBank/DDBJ databases">
        <title>Whole genome shotgun sequence of Sphingomonas changbaiensis NBRC 104936.</title>
        <authorList>
            <person name="Katano-Makiyama Y."/>
            <person name="Hosoyama A."/>
            <person name="Hashimoto M."/>
            <person name="Noguchi M."/>
            <person name="Tsuchikane K."/>
            <person name="Ohji S."/>
            <person name="Yamazoe A."/>
            <person name="Ichikawa N."/>
            <person name="Kimura A."/>
            <person name="Fujita N."/>
        </authorList>
    </citation>
    <scope>NUCLEOTIDE SEQUENCE [LARGE SCALE GENOMIC DNA]</scope>
    <source>
        <strain evidence="7 8">NBRC 104936</strain>
    </source>
</reference>
<dbReference type="OrthoDB" id="7209936at2"/>
<evidence type="ECO:0000256" key="5">
    <source>
        <dbReference type="SAM" id="Phobius"/>
    </source>
</evidence>
<evidence type="ECO:0000256" key="4">
    <source>
        <dbReference type="ARBA" id="ARBA00023136"/>
    </source>
</evidence>
<evidence type="ECO:0000256" key="2">
    <source>
        <dbReference type="ARBA" id="ARBA00022692"/>
    </source>
</evidence>
<feature type="transmembrane region" description="Helical" evidence="5">
    <location>
        <begin position="313"/>
        <end position="329"/>
    </location>
</feature>
<evidence type="ECO:0000313" key="7">
    <source>
        <dbReference type="EMBL" id="GAO38736.1"/>
    </source>
</evidence>
<dbReference type="AlphaFoldDB" id="A0A0E9MMT6"/>
<feature type="transmembrane region" description="Helical" evidence="5">
    <location>
        <begin position="290"/>
        <end position="307"/>
    </location>
</feature>
<feature type="transmembrane region" description="Helical" evidence="5">
    <location>
        <begin position="21"/>
        <end position="43"/>
    </location>
</feature>
<dbReference type="GO" id="GO:0016020">
    <property type="term" value="C:membrane"/>
    <property type="evidence" value="ECO:0007669"/>
    <property type="project" value="UniProtKB-SubCell"/>
</dbReference>
<accession>A0A0E9MMT6</accession>
<protein>
    <recommendedName>
        <fullName evidence="6">O-antigen ligase-related domain-containing protein</fullName>
    </recommendedName>
</protein>
<evidence type="ECO:0000256" key="1">
    <source>
        <dbReference type="ARBA" id="ARBA00004141"/>
    </source>
</evidence>
<feature type="transmembrane region" description="Helical" evidence="5">
    <location>
        <begin position="49"/>
        <end position="68"/>
    </location>
</feature>
<dbReference type="EMBL" id="BBWU01000019">
    <property type="protein sequence ID" value="GAO38736.1"/>
    <property type="molecule type" value="Genomic_DNA"/>
</dbReference>
<feature type="transmembrane region" description="Helical" evidence="5">
    <location>
        <begin position="75"/>
        <end position="92"/>
    </location>
</feature>
<keyword evidence="2 5" id="KW-0812">Transmembrane</keyword>
<name>A0A0E9MMT6_9SPHN</name>
<comment type="subcellular location">
    <subcellularLocation>
        <location evidence="1">Membrane</location>
        <topology evidence="1">Multi-pass membrane protein</topology>
    </subcellularLocation>
</comment>
<evidence type="ECO:0000313" key="8">
    <source>
        <dbReference type="Proteomes" id="UP000033202"/>
    </source>
</evidence>
<feature type="transmembrane region" description="Helical" evidence="5">
    <location>
        <begin position="341"/>
        <end position="362"/>
    </location>
</feature>
<dbReference type="STRING" id="1219043.SCH01S_19_00400"/>
<feature type="transmembrane region" description="Helical" evidence="5">
    <location>
        <begin position="488"/>
        <end position="507"/>
    </location>
</feature>
<keyword evidence="4 5" id="KW-0472">Membrane</keyword>
<feature type="transmembrane region" description="Helical" evidence="5">
    <location>
        <begin position="463"/>
        <end position="482"/>
    </location>
</feature>
<gene>
    <name evidence="7" type="ORF">SCH01S_19_00400</name>
</gene>
<feature type="transmembrane region" description="Helical" evidence="5">
    <location>
        <begin position="431"/>
        <end position="451"/>
    </location>
</feature>
<dbReference type="RefSeq" id="WP_046347582.1">
    <property type="nucleotide sequence ID" value="NZ_BBWU01000019.1"/>
</dbReference>
<keyword evidence="8" id="KW-1185">Reference proteome</keyword>
<sequence>MTTPAAVLPSYRQEPSRLRRFTVKALFYVFVVLMGLFYGLSVVLLPPTLLLYVSFPILLLVALVLWAFPDEGPGPLVLVGVCFVGFNMALFLWPDYMAIQIPGFAWISFRRLWSWALAASLLLCLAMSREMRHRLRERMIATRPFWIMAGLYFAWHWLTLPFSDIPIRSVNSSINQAFIWGIPLLTATYLFDGYKSLRRWELLMLFAGVVNCVIAALEVRNGELLWANHIPSFLTVEDETLQRILAGAVRDGHYRAASVFSVSLCLAEFLAILAPFALRRAFATNRLGTIVFWISFDLMLWGAIVLTHSRLGIIGWLVSHAVFLLLWGWKRWATKARDILGPAISFAFPFGAMALLISMFTVPAVRVRTLGGGSTGFSDQARQEQFSLFWPKLFKNPLGYGTGQSGITLDFHSPSGMITVDSYFITTGIDYGLVGLVCFFGMFLYTFYLMGQTYLSSDSKEGEMALPIACAIAVLFVIRLVLSQQDNVPLIFMMFGMAVALYARTIAVPRAAQAQSVPDLDPTPLAGSDPRLAPAE</sequence>
<feature type="transmembrane region" description="Helical" evidence="5">
    <location>
        <begin position="140"/>
        <end position="158"/>
    </location>
</feature>
<feature type="domain" description="O-antigen ligase-related" evidence="6">
    <location>
        <begin position="298"/>
        <end position="440"/>
    </location>
</feature>
<evidence type="ECO:0000256" key="3">
    <source>
        <dbReference type="ARBA" id="ARBA00022989"/>
    </source>
</evidence>
<dbReference type="Pfam" id="PF04932">
    <property type="entry name" value="Wzy_C"/>
    <property type="match status" value="1"/>
</dbReference>
<evidence type="ECO:0000259" key="6">
    <source>
        <dbReference type="Pfam" id="PF04932"/>
    </source>
</evidence>
<dbReference type="PANTHER" id="PTHR37422">
    <property type="entry name" value="TEICHURONIC ACID BIOSYNTHESIS PROTEIN TUAE"/>
    <property type="match status" value="1"/>
</dbReference>